<gene>
    <name evidence="2" type="ORF">HBH25_02590</name>
</gene>
<dbReference type="SUPFAM" id="SSF51905">
    <property type="entry name" value="FAD/NAD(P)-binding domain"/>
    <property type="match status" value="1"/>
</dbReference>
<evidence type="ECO:0000259" key="1">
    <source>
        <dbReference type="Pfam" id="PF13454"/>
    </source>
</evidence>
<evidence type="ECO:0000313" key="2">
    <source>
        <dbReference type="EMBL" id="NJO99752.1"/>
    </source>
</evidence>
<dbReference type="Pfam" id="PF13454">
    <property type="entry name" value="NAD_binding_9"/>
    <property type="match status" value="1"/>
</dbReference>
<name>A0ABX0YCD4_9PSED</name>
<reference evidence="2 3" key="1">
    <citation type="submission" date="2020-03" db="EMBL/GenBank/DDBJ databases">
        <authorList>
            <person name="Wang L."/>
            <person name="He N."/>
            <person name="Li Y."/>
            <person name="Fang Y."/>
            <person name="Zhang F."/>
        </authorList>
    </citation>
    <scope>NUCLEOTIDE SEQUENCE [LARGE SCALE GENOMIC DNA]</scope>
    <source>
        <strain evidence="3">hsmgli-8</strain>
    </source>
</reference>
<dbReference type="PANTHER" id="PTHR40254">
    <property type="entry name" value="BLR0577 PROTEIN"/>
    <property type="match status" value="1"/>
</dbReference>
<feature type="domain" description="FAD-dependent urate hydroxylase HpyO/Asp monooxygenase CreE-like FAD/NAD(P)-binding" evidence="1">
    <location>
        <begin position="17"/>
        <end position="173"/>
    </location>
</feature>
<sequence length="476" mass="51157">MSGIQLGADGGRYADVAIVGGGLSGALLAMQLLHRPGPRRIVICEPRAQVGRGEAYSAVALSHTLNGNAARMSIDPDAPDDLTHWLTAYIDGGGWPESALQQVPVAQLFPPREVFGTYARQRLAEALASSPGSTLEHAQAEVVDLCINEQGATLVLEGGVQWQAARVVLATGVFTAVRTQRTGNAAFSGLDPWDIQAMAALPKDGRVIIVGAGLTMIDALLSLEQAGHQGPIQVFSRHGLLPQPRRQPPDWEDFLAHWEGPATPRALSTELRRHCRLAAEQGVDWQAPLDTVRAHVGRLWHQASEFHQRQFVRHLRPWWESHHHRSPPQGAALLQRLRTEGRLSIEAASLQSVVSTTQGVQLALRRRGEAATCLIEGAAVINSSGIEYDWRRVAKPLPQRLLAQGLVKPGPLALGIDADDGGAVRDAAGQASSVLFSLGPPLRGLWWESTAVTDVAAQAKALAIRLASTVSNLLPR</sequence>
<evidence type="ECO:0000313" key="3">
    <source>
        <dbReference type="Proteomes" id="UP000746535"/>
    </source>
</evidence>
<dbReference type="InterPro" id="IPR052189">
    <property type="entry name" value="L-asp_N-monooxygenase_NS-form"/>
</dbReference>
<dbReference type="EMBL" id="JAAVJI010000001">
    <property type="protein sequence ID" value="NJO99752.1"/>
    <property type="molecule type" value="Genomic_DNA"/>
</dbReference>
<dbReference type="RefSeq" id="WP_168081176.1">
    <property type="nucleotide sequence ID" value="NZ_JAAVJI010000001.1"/>
</dbReference>
<proteinExistence type="predicted"/>
<dbReference type="Proteomes" id="UP000746535">
    <property type="component" value="Unassembled WGS sequence"/>
</dbReference>
<dbReference type="Gene3D" id="3.50.50.60">
    <property type="entry name" value="FAD/NAD(P)-binding domain"/>
    <property type="match status" value="1"/>
</dbReference>
<dbReference type="InterPro" id="IPR038732">
    <property type="entry name" value="HpyO/CreE_NAD-binding"/>
</dbReference>
<organism evidence="2 3">
    <name type="scientific">Pseudomonas quercus</name>
    <dbReference type="NCBI Taxonomy" id="2722792"/>
    <lineage>
        <taxon>Bacteria</taxon>
        <taxon>Pseudomonadati</taxon>
        <taxon>Pseudomonadota</taxon>
        <taxon>Gammaproteobacteria</taxon>
        <taxon>Pseudomonadales</taxon>
        <taxon>Pseudomonadaceae</taxon>
        <taxon>Pseudomonas</taxon>
    </lineage>
</organism>
<keyword evidence="3" id="KW-1185">Reference proteome</keyword>
<dbReference type="InterPro" id="IPR036188">
    <property type="entry name" value="FAD/NAD-bd_sf"/>
</dbReference>
<accession>A0ABX0YCD4</accession>
<dbReference type="PANTHER" id="PTHR40254:SF1">
    <property type="entry name" value="BLR0577 PROTEIN"/>
    <property type="match status" value="1"/>
</dbReference>
<protein>
    <submittedName>
        <fullName evidence="2">Pyridine nucleotide-disulfide oxidoreductase</fullName>
    </submittedName>
</protein>
<comment type="caution">
    <text evidence="2">The sequence shown here is derived from an EMBL/GenBank/DDBJ whole genome shotgun (WGS) entry which is preliminary data.</text>
</comment>